<evidence type="ECO:0000256" key="9">
    <source>
        <dbReference type="ARBA" id="ARBA00022968"/>
    </source>
</evidence>
<evidence type="ECO:0000256" key="6">
    <source>
        <dbReference type="ARBA" id="ARBA00022679"/>
    </source>
</evidence>
<gene>
    <name evidence="14" type="ORF">AUC43_04970</name>
</gene>
<dbReference type="EMBL" id="CP013909">
    <property type="protein sequence ID" value="ALW84492.1"/>
    <property type="molecule type" value="Genomic_DNA"/>
</dbReference>
<dbReference type="PANTHER" id="PTHR10859">
    <property type="entry name" value="GLYCOSYL TRANSFERASE"/>
    <property type="match status" value="1"/>
</dbReference>
<evidence type="ECO:0000256" key="1">
    <source>
        <dbReference type="ARBA" id="ARBA00004389"/>
    </source>
</evidence>
<dbReference type="GO" id="GO:0004581">
    <property type="term" value="F:dolichyl-phosphate beta-glucosyltransferase activity"/>
    <property type="evidence" value="ECO:0007669"/>
    <property type="project" value="UniProtKB-EC"/>
</dbReference>
<dbReference type="EC" id="2.4.1.117" evidence="4"/>
<keyword evidence="10" id="KW-1133">Transmembrane helix</keyword>
<dbReference type="InterPro" id="IPR035518">
    <property type="entry name" value="DPG_synthase"/>
</dbReference>
<dbReference type="PANTHER" id="PTHR10859:SF91">
    <property type="entry name" value="DOLICHYL-PHOSPHATE BETA-GLUCOSYLTRANSFERASE"/>
    <property type="match status" value="1"/>
</dbReference>
<organism evidence="14 15">
    <name type="scientific">Hymenobacter sedentarius</name>
    <dbReference type="NCBI Taxonomy" id="1411621"/>
    <lineage>
        <taxon>Bacteria</taxon>
        <taxon>Pseudomonadati</taxon>
        <taxon>Bacteroidota</taxon>
        <taxon>Cytophagia</taxon>
        <taxon>Cytophagales</taxon>
        <taxon>Hymenobacteraceae</taxon>
        <taxon>Hymenobacter</taxon>
    </lineage>
</organism>
<evidence type="ECO:0000313" key="15">
    <source>
        <dbReference type="Proteomes" id="UP000059542"/>
    </source>
</evidence>
<dbReference type="OrthoDB" id="9810303at2"/>
<name>A0A0U4A8F2_9BACT</name>
<evidence type="ECO:0000256" key="3">
    <source>
        <dbReference type="ARBA" id="ARBA00006739"/>
    </source>
</evidence>
<protein>
    <recommendedName>
        <fullName evidence="4">dolichyl-phosphate beta-glucosyltransferase</fullName>
        <ecNumber evidence="4">2.4.1.117</ecNumber>
    </recommendedName>
</protein>
<evidence type="ECO:0000256" key="10">
    <source>
        <dbReference type="ARBA" id="ARBA00022989"/>
    </source>
</evidence>
<keyword evidence="6" id="KW-0808">Transferase</keyword>
<dbReference type="GO" id="GO:0006487">
    <property type="term" value="P:protein N-linked glycosylation"/>
    <property type="evidence" value="ECO:0007669"/>
    <property type="project" value="TreeGrafter"/>
</dbReference>
<comment type="pathway">
    <text evidence="2">Protein modification; protein glycosylation.</text>
</comment>
<keyword evidence="11" id="KW-0472">Membrane</keyword>
<comment type="similarity">
    <text evidence="3">Belongs to the glycosyltransferase 2 family.</text>
</comment>
<dbReference type="CDD" id="cd04188">
    <property type="entry name" value="DPG_synthase"/>
    <property type="match status" value="1"/>
</dbReference>
<evidence type="ECO:0000256" key="11">
    <source>
        <dbReference type="ARBA" id="ARBA00023136"/>
    </source>
</evidence>
<proteinExistence type="inferred from homology"/>
<dbReference type="Pfam" id="PF00535">
    <property type="entry name" value="Glycos_transf_2"/>
    <property type="match status" value="1"/>
</dbReference>
<feature type="domain" description="Glycosyltransferase 2-like" evidence="13">
    <location>
        <begin position="5"/>
        <end position="130"/>
    </location>
</feature>
<dbReference type="SUPFAM" id="SSF53448">
    <property type="entry name" value="Nucleotide-diphospho-sugar transferases"/>
    <property type="match status" value="1"/>
</dbReference>
<accession>A0A0U4A8F2</accession>
<dbReference type="Gene3D" id="3.90.550.10">
    <property type="entry name" value="Spore Coat Polysaccharide Biosynthesis Protein SpsA, Chain A"/>
    <property type="match status" value="1"/>
</dbReference>
<evidence type="ECO:0000259" key="13">
    <source>
        <dbReference type="Pfam" id="PF00535"/>
    </source>
</evidence>
<comment type="catalytic activity">
    <reaction evidence="12">
        <text>a di-trans,poly-cis-dolichyl phosphate + UDP-alpha-D-glucose = a di-trans,poly-cis-dolichyl beta-D-glucosyl phosphate + UDP</text>
        <dbReference type="Rhea" id="RHEA:15401"/>
        <dbReference type="Rhea" id="RHEA-COMP:19498"/>
        <dbReference type="Rhea" id="RHEA-COMP:19502"/>
        <dbReference type="ChEBI" id="CHEBI:57525"/>
        <dbReference type="ChEBI" id="CHEBI:57683"/>
        <dbReference type="ChEBI" id="CHEBI:58223"/>
        <dbReference type="ChEBI" id="CHEBI:58885"/>
        <dbReference type="EC" id="2.4.1.117"/>
    </reaction>
    <physiologicalReaction direction="left-to-right" evidence="12">
        <dbReference type="Rhea" id="RHEA:15402"/>
    </physiologicalReaction>
</comment>
<evidence type="ECO:0000256" key="4">
    <source>
        <dbReference type="ARBA" id="ARBA00012583"/>
    </source>
</evidence>
<evidence type="ECO:0000313" key="14">
    <source>
        <dbReference type="EMBL" id="ALW84492.1"/>
    </source>
</evidence>
<keyword evidence="7" id="KW-0812">Transmembrane</keyword>
<keyword evidence="8" id="KW-0256">Endoplasmic reticulum</keyword>
<evidence type="ECO:0000256" key="5">
    <source>
        <dbReference type="ARBA" id="ARBA00022676"/>
    </source>
</evidence>
<dbReference type="InterPro" id="IPR029044">
    <property type="entry name" value="Nucleotide-diphossugar_trans"/>
</dbReference>
<dbReference type="AlphaFoldDB" id="A0A0U4A8F2"/>
<keyword evidence="9" id="KW-0735">Signal-anchor</keyword>
<sequence length="269" mass="29439">MHVLSFVIPAYNEAARIGSTLKQVLAYLQTQPYSSEVIIVDDGSTDGTARVVEDIIASHAFHIPCRLVSYSPNRGKGYAVRQGLLAAEGTVALFSDADLSTPVTDLPLLLTPILAGTFDVVFGSRALDRSLIGVHQPWLREQSGRFFNLVMRLATGLPYADTQCGFKAFRLGVCRPIVAGATLDRFGFDVELLYLAHRAGLRLCEQPVRWNDATGSKVGLLNGLDGFRELRQLRRRAQQGHYDNALRGTREAMARPAAIITNDPLSAVE</sequence>
<dbReference type="KEGG" id="hyg:AUC43_04970"/>
<keyword evidence="5" id="KW-0328">Glycosyltransferase</keyword>
<evidence type="ECO:0000256" key="2">
    <source>
        <dbReference type="ARBA" id="ARBA00004922"/>
    </source>
</evidence>
<comment type="subcellular location">
    <subcellularLocation>
        <location evidence="1">Endoplasmic reticulum membrane</location>
        <topology evidence="1">Single-pass membrane protein</topology>
    </subcellularLocation>
</comment>
<evidence type="ECO:0000256" key="12">
    <source>
        <dbReference type="ARBA" id="ARBA00045097"/>
    </source>
</evidence>
<dbReference type="STRING" id="1411621.AUC43_04970"/>
<dbReference type="Proteomes" id="UP000059542">
    <property type="component" value="Chromosome"/>
</dbReference>
<dbReference type="InterPro" id="IPR001173">
    <property type="entry name" value="Glyco_trans_2-like"/>
</dbReference>
<reference evidence="14 15" key="1">
    <citation type="submission" date="2015-12" db="EMBL/GenBank/DDBJ databases">
        <authorList>
            <person name="Shamseldin A."/>
            <person name="Moawad H."/>
            <person name="Abd El-Rahim W.M."/>
            <person name="Sadowsky M.J."/>
        </authorList>
    </citation>
    <scope>NUCLEOTIDE SEQUENCE [LARGE SCALE GENOMIC DNA]</scope>
    <source>
        <strain evidence="14 15">DG5B</strain>
    </source>
</reference>
<dbReference type="RefSeq" id="WP_068190606.1">
    <property type="nucleotide sequence ID" value="NZ_CP013909.1"/>
</dbReference>
<keyword evidence="15" id="KW-1185">Reference proteome</keyword>
<evidence type="ECO:0000256" key="7">
    <source>
        <dbReference type="ARBA" id="ARBA00022692"/>
    </source>
</evidence>
<evidence type="ECO:0000256" key="8">
    <source>
        <dbReference type="ARBA" id="ARBA00022824"/>
    </source>
</evidence>